<gene>
    <name evidence="2" type="ORF">ENO59_04860</name>
</gene>
<sequence length="579" mass="65765">MNALLLALGLLATLPAATAQAQSQQDLRTPLARVGKTVIDRARFLERYEHAVWIGKERSGTSIVPKHAFLLALIAEELLAQEGARRGLDQERPLKPILQEIERMLLLDALYRQEVQAPVQLTEAEIDSVARCRLRPVTFAYLTLPDSLQAVHLYQIVQRSHDPVGTWDSLAQLQGQAGQYKTARWGELAEAFENLLYVALKAPGETGPPVRIDSLYYVVQLRDQNTPVLVTPDTWEQVRYEAGRILRQRRERARFQTFMARFGQGKAARVRDSLFYQLAEAIQTQLALQQRQQPSGVPLRLASADWEGVRFTLSDALEQPLIEAATFQRSLDYVLDRLASQDFAVQAVEAVPYRLRQKLWELITEEFLLEEARARGLEYRFELQQDLQLWRTAYLARGMQRVLADSLRQAWQGRLWLVKLCRATLASEAEASVLRRQWEQTPGSCTGASVDTLDYRLAPTLGLAGELAAVAAPGSVLGPFAEEQQWRLYRLLDRKQPKDPEAAFQEAAREAVNAYVARLAETYRVTIDLEALEATRVIPMNMVLVRLLGFGYRLLAAPTVYPFVEWFDRIDKRQLYAPL</sequence>
<evidence type="ECO:0000256" key="1">
    <source>
        <dbReference type="SAM" id="SignalP"/>
    </source>
</evidence>
<keyword evidence="1" id="KW-0732">Signal</keyword>
<evidence type="ECO:0008006" key="3">
    <source>
        <dbReference type="Google" id="ProtNLM"/>
    </source>
</evidence>
<feature type="signal peptide" evidence="1">
    <location>
        <begin position="1"/>
        <end position="21"/>
    </location>
</feature>
<feature type="chain" id="PRO_5031362580" description="PpiC domain-containing protein" evidence="1">
    <location>
        <begin position="22"/>
        <end position="579"/>
    </location>
</feature>
<proteinExistence type="predicted"/>
<protein>
    <recommendedName>
        <fullName evidence="3">PpiC domain-containing protein</fullName>
    </recommendedName>
</protein>
<dbReference type="EMBL" id="DSGB01000004">
    <property type="protein sequence ID" value="HER95830.1"/>
    <property type="molecule type" value="Genomic_DNA"/>
</dbReference>
<dbReference type="AlphaFoldDB" id="A0A7V2B069"/>
<name>A0A7V2B069_RHOMR</name>
<accession>A0A7V2B069</accession>
<comment type="caution">
    <text evidence="2">The sequence shown here is derived from an EMBL/GenBank/DDBJ whole genome shotgun (WGS) entry which is preliminary data.</text>
</comment>
<reference evidence="2" key="1">
    <citation type="journal article" date="2020" name="mSystems">
        <title>Genome- and Community-Level Interaction Insights into Carbon Utilization and Element Cycling Functions of Hydrothermarchaeota in Hydrothermal Sediment.</title>
        <authorList>
            <person name="Zhou Z."/>
            <person name="Liu Y."/>
            <person name="Xu W."/>
            <person name="Pan J."/>
            <person name="Luo Z.H."/>
            <person name="Li M."/>
        </authorList>
    </citation>
    <scope>NUCLEOTIDE SEQUENCE [LARGE SCALE GENOMIC DNA]</scope>
    <source>
        <strain evidence="2">SpSt-143</strain>
    </source>
</reference>
<evidence type="ECO:0000313" key="2">
    <source>
        <dbReference type="EMBL" id="HER95830.1"/>
    </source>
</evidence>
<organism evidence="2">
    <name type="scientific">Rhodothermus marinus</name>
    <name type="common">Rhodothermus obamensis</name>
    <dbReference type="NCBI Taxonomy" id="29549"/>
    <lineage>
        <taxon>Bacteria</taxon>
        <taxon>Pseudomonadati</taxon>
        <taxon>Rhodothermota</taxon>
        <taxon>Rhodothermia</taxon>
        <taxon>Rhodothermales</taxon>
        <taxon>Rhodothermaceae</taxon>
        <taxon>Rhodothermus</taxon>
    </lineage>
</organism>